<dbReference type="EMBL" id="CACRXK020002614">
    <property type="protein sequence ID" value="CAB3995170.1"/>
    <property type="molecule type" value="Genomic_DNA"/>
</dbReference>
<accession>A0A6S7HGR3</accession>
<name>A0A6S7HGR3_PARCT</name>
<evidence type="ECO:0000313" key="2">
    <source>
        <dbReference type="Proteomes" id="UP001152795"/>
    </source>
</evidence>
<dbReference type="Proteomes" id="UP001152795">
    <property type="component" value="Unassembled WGS sequence"/>
</dbReference>
<organism evidence="1 2">
    <name type="scientific">Paramuricea clavata</name>
    <name type="common">Red gorgonian</name>
    <name type="synonym">Violescent sea-whip</name>
    <dbReference type="NCBI Taxonomy" id="317549"/>
    <lineage>
        <taxon>Eukaryota</taxon>
        <taxon>Metazoa</taxon>
        <taxon>Cnidaria</taxon>
        <taxon>Anthozoa</taxon>
        <taxon>Octocorallia</taxon>
        <taxon>Malacalcyonacea</taxon>
        <taxon>Plexauridae</taxon>
        <taxon>Paramuricea</taxon>
    </lineage>
</organism>
<reference evidence="1" key="1">
    <citation type="submission" date="2020-04" db="EMBL/GenBank/DDBJ databases">
        <authorList>
            <person name="Alioto T."/>
            <person name="Alioto T."/>
            <person name="Gomez Garrido J."/>
        </authorList>
    </citation>
    <scope>NUCLEOTIDE SEQUENCE</scope>
    <source>
        <strain evidence="1">A484AB</strain>
    </source>
</reference>
<keyword evidence="2" id="KW-1185">Reference proteome</keyword>
<dbReference type="AlphaFoldDB" id="A0A6S7HGR3"/>
<proteinExistence type="predicted"/>
<sequence>MSSFDEKKDIYVHLPCDTVDDDELLRVFQIIAADYKFYEFYMRVAREQQVQLAGGRLWPTVITNDEVKALPSFYIYLIAVEQCENGDRFMTIGIIHWLFGIYADLELYYRVYPESFKHQPEWKNTPIYLPSVTFGDIDFNLDYTEHQQLRPSEARSFVAGVVDTLITFTCENCEKAYESVAVEFEKDHGMCVSKRLIQVMLYHQKLVHRVQDWVIKSCGCSRNEQVCHCGLYTQLDIVKCKQLYFKDAGLLVSDAVYFTSPG</sequence>
<comment type="caution">
    <text evidence="1">The sequence shown here is derived from an EMBL/GenBank/DDBJ whole genome shotgun (WGS) entry which is preliminary data.</text>
</comment>
<evidence type="ECO:0000313" key="1">
    <source>
        <dbReference type="EMBL" id="CAB3995170.1"/>
    </source>
</evidence>
<gene>
    <name evidence="1" type="ORF">PACLA_8A047195</name>
</gene>
<protein>
    <submittedName>
        <fullName evidence="1">Uncharacterized protein</fullName>
    </submittedName>
</protein>